<reference evidence="1 2" key="1">
    <citation type="submission" date="2018-06" db="EMBL/GenBank/DDBJ databases">
        <title>Paenibacillus montanisoli sp. nov., isolated from mountain area soil.</title>
        <authorList>
            <person name="Wu M."/>
        </authorList>
    </citation>
    <scope>NUCLEOTIDE SEQUENCE [LARGE SCALE GENOMIC DNA]</scope>
    <source>
        <strain evidence="1 2">RA17</strain>
    </source>
</reference>
<keyword evidence="2" id="KW-1185">Reference proteome</keyword>
<organism evidence="1 2">
    <name type="scientific">Paenibacillus montanisoli</name>
    <dbReference type="NCBI Taxonomy" id="2081970"/>
    <lineage>
        <taxon>Bacteria</taxon>
        <taxon>Bacillati</taxon>
        <taxon>Bacillota</taxon>
        <taxon>Bacilli</taxon>
        <taxon>Bacillales</taxon>
        <taxon>Paenibacillaceae</taxon>
        <taxon>Paenibacillus</taxon>
    </lineage>
</organism>
<protein>
    <recommendedName>
        <fullName evidence="3">Hsp20/alpha crystallin family protein</fullName>
    </recommendedName>
</protein>
<sequence length="144" mass="15999">MAKSKSKWEELEEWMEGQQLPKGFDVFRQSDWIEKYVHGMMAKALPAATAALNPASSNIVETKRHVVVTYPIGESVDLSSIRLVVSEDRIKLSGIAGKDAETIKLPKLVLPRTCAAEYDGSVLKIKLRKRPPSKRSHVATIQGL</sequence>
<proteinExistence type="predicted"/>
<dbReference type="OrthoDB" id="2678548at2"/>
<dbReference type="RefSeq" id="WP_112881198.1">
    <property type="nucleotide sequence ID" value="NZ_QLUW01000001.1"/>
</dbReference>
<accession>A0A328U8C4</accession>
<dbReference type="AlphaFoldDB" id="A0A328U8C4"/>
<evidence type="ECO:0008006" key="3">
    <source>
        <dbReference type="Google" id="ProtNLM"/>
    </source>
</evidence>
<dbReference type="SUPFAM" id="SSF49764">
    <property type="entry name" value="HSP20-like chaperones"/>
    <property type="match status" value="1"/>
</dbReference>
<gene>
    <name evidence="1" type="ORF">DL346_06430</name>
</gene>
<dbReference type="Proteomes" id="UP000249260">
    <property type="component" value="Unassembled WGS sequence"/>
</dbReference>
<dbReference type="EMBL" id="QLUW01000001">
    <property type="protein sequence ID" value="RAP78073.1"/>
    <property type="molecule type" value="Genomic_DNA"/>
</dbReference>
<evidence type="ECO:0000313" key="1">
    <source>
        <dbReference type="EMBL" id="RAP78073.1"/>
    </source>
</evidence>
<name>A0A328U8C4_9BACL</name>
<dbReference type="InterPro" id="IPR008978">
    <property type="entry name" value="HSP20-like_chaperone"/>
</dbReference>
<comment type="caution">
    <text evidence="1">The sequence shown here is derived from an EMBL/GenBank/DDBJ whole genome shotgun (WGS) entry which is preliminary data.</text>
</comment>
<evidence type="ECO:0000313" key="2">
    <source>
        <dbReference type="Proteomes" id="UP000249260"/>
    </source>
</evidence>
<dbReference type="CDD" id="cd00298">
    <property type="entry name" value="ACD_sHsps_p23-like"/>
    <property type="match status" value="1"/>
</dbReference>